<sequence length="69" mass="8097">MEPRNQSPSTQPKKIDPENVKLIDWEDFEEELARLWSLSSALKEAQEKKQTLQQRLDSVVQVGFVLDLW</sequence>
<keyword evidence="3" id="KW-1185">Reference proteome</keyword>
<accession>A0AAV5LFA3</accession>
<evidence type="ECO:0000313" key="3">
    <source>
        <dbReference type="Proteomes" id="UP001054252"/>
    </source>
</evidence>
<dbReference type="EMBL" id="BPVZ01000114">
    <property type="protein sequence ID" value="GKV35961.1"/>
    <property type="molecule type" value="Genomic_DNA"/>
</dbReference>
<organism evidence="2 3">
    <name type="scientific">Rubroshorea leprosula</name>
    <dbReference type="NCBI Taxonomy" id="152421"/>
    <lineage>
        <taxon>Eukaryota</taxon>
        <taxon>Viridiplantae</taxon>
        <taxon>Streptophyta</taxon>
        <taxon>Embryophyta</taxon>
        <taxon>Tracheophyta</taxon>
        <taxon>Spermatophyta</taxon>
        <taxon>Magnoliopsida</taxon>
        <taxon>eudicotyledons</taxon>
        <taxon>Gunneridae</taxon>
        <taxon>Pentapetalae</taxon>
        <taxon>rosids</taxon>
        <taxon>malvids</taxon>
        <taxon>Malvales</taxon>
        <taxon>Dipterocarpaceae</taxon>
        <taxon>Rubroshorea</taxon>
    </lineage>
</organism>
<evidence type="ECO:0000313" key="2">
    <source>
        <dbReference type="EMBL" id="GKV35961.1"/>
    </source>
</evidence>
<protein>
    <submittedName>
        <fullName evidence="2">Uncharacterized protein</fullName>
    </submittedName>
</protein>
<proteinExistence type="predicted"/>
<dbReference type="AlphaFoldDB" id="A0AAV5LFA3"/>
<evidence type="ECO:0000256" key="1">
    <source>
        <dbReference type="SAM" id="Coils"/>
    </source>
</evidence>
<feature type="coiled-coil region" evidence="1">
    <location>
        <begin position="35"/>
        <end position="62"/>
    </location>
</feature>
<keyword evidence="1" id="KW-0175">Coiled coil</keyword>
<dbReference type="Proteomes" id="UP001054252">
    <property type="component" value="Unassembled WGS sequence"/>
</dbReference>
<gene>
    <name evidence="2" type="ORF">SLEP1_g44151</name>
</gene>
<name>A0AAV5LFA3_9ROSI</name>
<comment type="caution">
    <text evidence="2">The sequence shown here is derived from an EMBL/GenBank/DDBJ whole genome shotgun (WGS) entry which is preliminary data.</text>
</comment>
<reference evidence="2 3" key="1">
    <citation type="journal article" date="2021" name="Commun. Biol.">
        <title>The genome of Shorea leprosula (Dipterocarpaceae) highlights the ecological relevance of drought in aseasonal tropical rainforests.</title>
        <authorList>
            <person name="Ng K.K.S."/>
            <person name="Kobayashi M.J."/>
            <person name="Fawcett J.A."/>
            <person name="Hatakeyama M."/>
            <person name="Paape T."/>
            <person name="Ng C.H."/>
            <person name="Ang C.C."/>
            <person name="Tnah L.H."/>
            <person name="Lee C.T."/>
            <person name="Nishiyama T."/>
            <person name="Sese J."/>
            <person name="O'Brien M.J."/>
            <person name="Copetti D."/>
            <person name="Mohd Noor M.I."/>
            <person name="Ong R.C."/>
            <person name="Putra M."/>
            <person name="Sireger I.Z."/>
            <person name="Indrioko S."/>
            <person name="Kosugi Y."/>
            <person name="Izuno A."/>
            <person name="Isagi Y."/>
            <person name="Lee S.L."/>
            <person name="Shimizu K.K."/>
        </authorList>
    </citation>
    <scope>NUCLEOTIDE SEQUENCE [LARGE SCALE GENOMIC DNA]</scope>
    <source>
        <strain evidence="2">214</strain>
    </source>
</reference>